<dbReference type="PROSITE" id="PS00688">
    <property type="entry name" value="SIGMA54_INTERACT_3"/>
    <property type="match status" value="1"/>
</dbReference>
<protein>
    <submittedName>
        <fullName evidence="9">Sigma-54 dependent transcriptional regulator</fullName>
    </submittedName>
</protein>
<keyword evidence="2" id="KW-0067">ATP-binding</keyword>
<evidence type="ECO:0000256" key="4">
    <source>
        <dbReference type="ARBA" id="ARBA00023125"/>
    </source>
</evidence>
<dbReference type="Pfam" id="PF00158">
    <property type="entry name" value="Sigma54_activat"/>
    <property type="match status" value="1"/>
</dbReference>
<dbReference type="Gene3D" id="1.10.10.60">
    <property type="entry name" value="Homeodomain-like"/>
    <property type="match status" value="1"/>
</dbReference>
<dbReference type="PROSITE" id="PS50110">
    <property type="entry name" value="RESPONSE_REGULATORY"/>
    <property type="match status" value="1"/>
</dbReference>
<keyword evidence="10" id="KW-1185">Reference proteome</keyword>
<dbReference type="InterPro" id="IPR001789">
    <property type="entry name" value="Sig_transdc_resp-reg_receiver"/>
</dbReference>
<dbReference type="PROSITE" id="PS00676">
    <property type="entry name" value="SIGMA54_INTERACT_2"/>
    <property type="match status" value="1"/>
</dbReference>
<feature type="domain" description="Response regulatory" evidence="8">
    <location>
        <begin position="4"/>
        <end position="123"/>
    </location>
</feature>
<evidence type="ECO:0000256" key="6">
    <source>
        <dbReference type="PROSITE-ProRule" id="PRU00169"/>
    </source>
</evidence>
<evidence type="ECO:0000259" key="7">
    <source>
        <dbReference type="PROSITE" id="PS50045"/>
    </source>
</evidence>
<keyword evidence="3" id="KW-0805">Transcription regulation</keyword>
<dbReference type="PRINTS" id="PR01590">
    <property type="entry name" value="HTHFIS"/>
</dbReference>
<dbReference type="SUPFAM" id="SSF46689">
    <property type="entry name" value="Homeodomain-like"/>
    <property type="match status" value="1"/>
</dbReference>
<dbReference type="Proteomes" id="UP001054801">
    <property type="component" value="Chromosome"/>
</dbReference>
<dbReference type="InterPro" id="IPR003593">
    <property type="entry name" value="AAA+_ATPase"/>
</dbReference>
<accession>A0ABY3T382</accession>
<gene>
    <name evidence="9" type="ORF">L2Y54_09830</name>
</gene>
<evidence type="ECO:0000313" key="9">
    <source>
        <dbReference type="EMBL" id="UJS26317.1"/>
    </source>
</evidence>
<dbReference type="Pfam" id="PF02954">
    <property type="entry name" value="HTH_8"/>
    <property type="match status" value="1"/>
</dbReference>
<dbReference type="Gene3D" id="3.40.50.300">
    <property type="entry name" value="P-loop containing nucleotide triphosphate hydrolases"/>
    <property type="match status" value="1"/>
</dbReference>
<dbReference type="SUPFAM" id="SSF52540">
    <property type="entry name" value="P-loop containing nucleoside triphosphate hydrolases"/>
    <property type="match status" value="1"/>
</dbReference>
<dbReference type="RefSeq" id="WP_236501693.1">
    <property type="nucleotide sequence ID" value="NZ_CP091244.1"/>
</dbReference>
<dbReference type="InterPro" id="IPR002197">
    <property type="entry name" value="HTH_Fis"/>
</dbReference>
<dbReference type="InterPro" id="IPR025943">
    <property type="entry name" value="Sigma_54_int_dom_ATP-bd_2"/>
</dbReference>
<dbReference type="Gene3D" id="3.40.50.2300">
    <property type="match status" value="1"/>
</dbReference>
<dbReference type="Pfam" id="PF25601">
    <property type="entry name" value="AAA_lid_14"/>
    <property type="match status" value="1"/>
</dbReference>
<dbReference type="EMBL" id="CP091244">
    <property type="protein sequence ID" value="UJS26317.1"/>
    <property type="molecule type" value="Genomic_DNA"/>
</dbReference>
<feature type="domain" description="Sigma-54 factor interaction" evidence="7">
    <location>
        <begin position="135"/>
        <end position="365"/>
    </location>
</feature>
<dbReference type="InterPro" id="IPR011006">
    <property type="entry name" value="CheY-like_superfamily"/>
</dbReference>
<feature type="modified residue" description="4-aspartylphosphate" evidence="6">
    <location>
        <position position="53"/>
    </location>
</feature>
<keyword evidence="5" id="KW-0804">Transcription</keyword>
<evidence type="ECO:0000313" key="10">
    <source>
        <dbReference type="Proteomes" id="UP001054801"/>
    </source>
</evidence>
<keyword evidence="4" id="KW-0238">DNA-binding</keyword>
<dbReference type="PROSITE" id="PS50045">
    <property type="entry name" value="SIGMA54_INTERACT_4"/>
    <property type="match status" value="1"/>
</dbReference>
<dbReference type="PROSITE" id="PS00675">
    <property type="entry name" value="SIGMA54_INTERACT_1"/>
    <property type="match status" value="1"/>
</dbReference>
<evidence type="ECO:0000259" key="8">
    <source>
        <dbReference type="PROSITE" id="PS50110"/>
    </source>
</evidence>
<dbReference type="InterPro" id="IPR027417">
    <property type="entry name" value="P-loop_NTPase"/>
</dbReference>
<keyword evidence="1" id="KW-0547">Nucleotide-binding</keyword>
<dbReference type="Pfam" id="PF00072">
    <property type="entry name" value="Response_reg"/>
    <property type="match status" value="1"/>
</dbReference>
<dbReference type="InterPro" id="IPR025662">
    <property type="entry name" value="Sigma_54_int_dom_ATP-bd_1"/>
</dbReference>
<dbReference type="SMART" id="SM00382">
    <property type="entry name" value="AAA"/>
    <property type="match status" value="1"/>
</dbReference>
<dbReference type="PANTHER" id="PTHR32071">
    <property type="entry name" value="TRANSCRIPTIONAL REGULATORY PROTEIN"/>
    <property type="match status" value="1"/>
</dbReference>
<evidence type="ECO:0000256" key="1">
    <source>
        <dbReference type="ARBA" id="ARBA00022741"/>
    </source>
</evidence>
<name>A0ABY3T382_9GAMM</name>
<reference evidence="9" key="1">
    <citation type="journal article" date="2022" name="Microorganisms">
        <title>Two New Species of Filamentous Sulfur Bacteria of the Genus Thiothrix, Thiothrix winogradskyi sp. nov. and 'Candidatus Thiothrix sulfatifontis' sp. nov.</title>
        <authorList>
            <person name="Ravin N.V."/>
            <person name="Rossetti S."/>
            <person name="Beletsky A.V."/>
            <person name="Kadnikov V.V."/>
            <person name="Rudenko T.S."/>
            <person name="Smolyakov D.D."/>
            <person name="Moskvitina M.I."/>
            <person name="Gureeva M.V."/>
            <person name="Mardanov A.V."/>
            <person name="Grabovich M.Y."/>
        </authorList>
    </citation>
    <scope>NUCLEOTIDE SEQUENCE</scope>
    <source>
        <strain evidence="9">CT3</strain>
    </source>
</reference>
<dbReference type="InterPro" id="IPR058031">
    <property type="entry name" value="AAA_lid_NorR"/>
</dbReference>
<keyword evidence="6" id="KW-0597">Phosphoprotein</keyword>
<dbReference type="SUPFAM" id="SSF52172">
    <property type="entry name" value="CheY-like"/>
    <property type="match status" value="1"/>
</dbReference>
<dbReference type="CDD" id="cd00009">
    <property type="entry name" value="AAA"/>
    <property type="match status" value="1"/>
</dbReference>
<dbReference type="InterPro" id="IPR002078">
    <property type="entry name" value="Sigma_54_int"/>
</dbReference>
<organism evidence="9 10">
    <name type="scientific">Thiothrix winogradskyi</name>
    <dbReference type="NCBI Taxonomy" id="96472"/>
    <lineage>
        <taxon>Bacteria</taxon>
        <taxon>Pseudomonadati</taxon>
        <taxon>Pseudomonadota</taxon>
        <taxon>Gammaproteobacteria</taxon>
        <taxon>Thiotrichales</taxon>
        <taxon>Thiotrichaceae</taxon>
        <taxon>Thiothrix</taxon>
    </lineage>
</organism>
<dbReference type="InterPro" id="IPR025944">
    <property type="entry name" value="Sigma_54_int_dom_CS"/>
</dbReference>
<dbReference type="Gene3D" id="1.10.8.60">
    <property type="match status" value="1"/>
</dbReference>
<evidence type="ECO:0000256" key="2">
    <source>
        <dbReference type="ARBA" id="ARBA00022840"/>
    </source>
</evidence>
<proteinExistence type="predicted"/>
<dbReference type="SMART" id="SM00448">
    <property type="entry name" value="REC"/>
    <property type="match status" value="1"/>
</dbReference>
<evidence type="ECO:0000256" key="5">
    <source>
        <dbReference type="ARBA" id="ARBA00023163"/>
    </source>
</evidence>
<dbReference type="PANTHER" id="PTHR32071:SF122">
    <property type="entry name" value="SIGMA FACTOR"/>
    <property type="match status" value="1"/>
</dbReference>
<dbReference type="InterPro" id="IPR009057">
    <property type="entry name" value="Homeodomain-like_sf"/>
</dbReference>
<evidence type="ECO:0000256" key="3">
    <source>
        <dbReference type="ARBA" id="ARBA00023015"/>
    </source>
</evidence>
<sequence>MKGSLLIVEDDPIMGESLLDRFGLEGYEAAWVKTAEAALTHLAAHPVGLVISDLRLPGMNGRELLRQIYAQPASQNRVLPPVILITGGGSVNDAVAALKEGASDYITKPFDLNRLVEKVDSLCLSQSPEGLNCPPLGVSPAMRQLEQMLPRIASHARTVLLTGESGVGKECVARRIHLLGEVGKTAPFVALNCAALPESLFEGELFGHEKGAYTGADRRKQGLLETANGGTLFLDEIGELGLGMQAKLLRVVQEREFLRVGGTQPVHFDTRIIFATNRDLRQEVERGAFREDLFYRINVIQIRIPPLRERSEDIPWLAQSFVTELSRTLVGGRKALDETAMQALSHYRWPGNVRELRHVIERACILTTTPVIRPQDLWETLPVASISTSNPARLHPEPESYDLNHYLQSCEREFINEALQAHKGQMTNTAQALGISRKALWDKIKRLAIREG</sequence>